<accession>A0A556PBX0</accession>
<dbReference type="Pfam" id="PF08378">
    <property type="entry name" value="NERD"/>
    <property type="match status" value="1"/>
</dbReference>
<dbReference type="AlphaFoldDB" id="A0A556PBX0"/>
<protein>
    <submittedName>
        <fullName evidence="2">NERD domain-containing protein</fullName>
    </submittedName>
</protein>
<dbReference type="Proteomes" id="UP000316425">
    <property type="component" value="Unassembled WGS sequence"/>
</dbReference>
<comment type="caution">
    <text evidence="2">The sequence shown here is derived from an EMBL/GenBank/DDBJ whole genome shotgun (WGS) entry which is preliminary data.</text>
</comment>
<evidence type="ECO:0000259" key="1">
    <source>
        <dbReference type="PROSITE" id="PS50965"/>
    </source>
</evidence>
<gene>
    <name evidence="2" type="ORF">FPQ13_10455</name>
</gene>
<proteinExistence type="predicted"/>
<dbReference type="EMBL" id="VMHE01000022">
    <property type="protein sequence ID" value="TSJ61883.1"/>
    <property type="molecule type" value="Genomic_DNA"/>
</dbReference>
<feature type="domain" description="NERD" evidence="1">
    <location>
        <begin position="37"/>
        <end position="147"/>
    </location>
</feature>
<dbReference type="PROSITE" id="PS50965">
    <property type="entry name" value="NERD"/>
    <property type="match status" value="1"/>
</dbReference>
<keyword evidence="3" id="KW-1185">Reference proteome</keyword>
<evidence type="ECO:0000313" key="3">
    <source>
        <dbReference type="Proteomes" id="UP000316425"/>
    </source>
</evidence>
<evidence type="ECO:0000313" key="2">
    <source>
        <dbReference type="EMBL" id="TSJ61883.1"/>
    </source>
</evidence>
<dbReference type="RefSeq" id="WP_144089276.1">
    <property type="nucleotide sequence ID" value="NZ_VMHE01000022.1"/>
</dbReference>
<dbReference type="InterPro" id="IPR011528">
    <property type="entry name" value="NERD"/>
</dbReference>
<reference evidence="2 3" key="1">
    <citation type="submission" date="2019-07" db="EMBL/GenBank/DDBJ databases">
        <title>Allobacillus sp. nov. SKP isolated from shrimp paste of Euphausiacea.</title>
        <authorList>
            <person name="Kanchanasin P."/>
            <person name="Tanasupawat S."/>
            <person name="Shi W."/>
            <person name="Wu L."/>
            <person name="Ma J."/>
        </authorList>
    </citation>
    <scope>NUCLEOTIDE SEQUENCE [LARGE SCALE GENOMIC DNA]</scope>
    <source>
        <strain evidence="2 3">SKP4-8</strain>
    </source>
</reference>
<organism evidence="2 3">
    <name type="scientific">Allobacillus salarius</name>
    <dbReference type="NCBI Taxonomy" id="1955272"/>
    <lineage>
        <taxon>Bacteria</taxon>
        <taxon>Bacillati</taxon>
        <taxon>Bacillota</taxon>
        <taxon>Bacilli</taxon>
        <taxon>Bacillales</taxon>
        <taxon>Bacillaceae</taxon>
        <taxon>Allobacillus</taxon>
    </lineage>
</organism>
<dbReference type="OrthoDB" id="2164794at2"/>
<name>A0A556PBX0_9BACI</name>
<sequence length="301" mass="35438">MIFKERKMSDELQMLQALDRRMALSPKDHKNYQHLLKGFRGEAQFDQLLANLSCAHIQIHDLLLEHNGTVFQIDSLLIMKEKIIVYEVKNYQGEFFFEQERFFKIPRQEIMNPLHQIGRTAPILTQLLRKHGFNIPIQFHVVFVNPEFTLFHAQQNTRVILPTQINDHLRKLNSINTQLNQTHKHLAEKLIKLHLNDSPYQNRPVYEYDEIRKGVVCGGCGLMAVEVKGRKVYCKRCNWVEHLDTVIVKLVMEYKLLFPNKKVTVSAIDEWCGSLISLKSISRILGQYFTRKGSLRWSYYE</sequence>